<evidence type="ECO:0000313" key="1">
    <source>
        <dbReference type="EMBL" id="PAE90261.1"/>
    </source>
</evidence>
<proteinExistence type="predicted"/>
<comment type="caution">
    <text evidence="1">The sequence shown here is derived from an EMBL/GenBank/DDBJ whole genome shotgun (WGS) entry which is preliminary data.</text>
</comment>
<organism evidence="1 2">
    <name type="scientific">Shouchella clausii</name>
    <name type="common">Alkalihalobacillus clausii</name>
    <dbReference type="NCBI Taxonomy" id="79880"/>
    <lineage>
        <taxon>Bacteria</taxon>
        <taxon>Bacillati</taxon>
        <taxon>Bacillota</taxon>
        <taxon>Bacilli</taxon>
        <taxon>Bacillales</taxon>
        <taxon>Bacillaceae</taxon>
        <taxon>Shouchella</taxon>
    </lineage>
</organism>
<accession>A0A268P3K6</accession>
<dbReference type="Proteomes" id="UP000216207">
    <property type="component" value="Unassembled WGS sequence"/>
</dbReference>
<dbReference type="InterPro" id="IPR003772">
    <property type="entry name" value="YceD"/>
</dbReference>
<dbReference type="RefSeq" id="WP_011247215.1">
    <property type="nucleotide sequence ID" value="NZ_CP012475.1"/>
</dbReference>
<protein>
    <recommendedName>
        <fullName evidence="3">DUF177 domain-containing protein</fullName>
    </recommendedName>
</protein>
<name>A0A268P3K6_SHOCL</name>
<reference evidence="1 2" key="1">
    <citation type="submission" date="2017-07" db="EMBL/GenBank/DDBJ databases">
        <title>Isolation and whole genome analysis of endospore-forming bacteria from heroin.</title>
        <authorList>
            <person name="Kalinowski J."/>
            <person name="Ahrens B."/>
            <person name="Al-Dilaimi A."/>
            <person name="Winkler A."/>
            <person name="Wibberg D."/>
            <person name="Schleenbecker U."/>
            <person name="Ruckert C."/>
            <person name="Wolfel R."/>
            <person name="Grass G."/>
        </authorList>
    </citation>
    <scope>NUCLEOTIDE SEQUENCE [LARGE SCALE GENOMIC DNA]</scope>
    <source>
        <strain evidence="1 2">7539</strain>
    </source>
</reference>
<dbReference type="AlphaFoldDB" id="A0A268P3K6"/>
<gene>
    <name evidence="1" type="ORF">CHH72_04580</name>
</gene>
<sequence length="171" mass="19588">MEWNVQQLQQARFEPIHFEQTIEVEDGLTEHQDVRAASPIQINGTVSAKRNVYSFSFTLKGELTLPCSRTLADVVWPYELKEEAHFVPEGEVPPPELEVEDTYTYTGEKIDLLPVMKERIFVNIPIQVFADNPSDVQAPPSGNGWELVTDKEKKERIDPRLADLAKFFDKE</sequence>
<dbReference type="Pfam" id="PF02620">
    <property type="entry name" value="YceD"/>
    <property type="match status" value="1"/>
</dbReference>
<dbReference type="OMA" id="KWTIYQL"/>
<evidence type="ECO:0008006" key="3">
    <source>
        <dbReference type="Google" id="ProtNLM"/>
    </source>
</evidence>
<dbReference type="EMBL" id="NPCC01000005">
    <property type="protein sequence ID" value="PAE90261.1"/>
    <property type="molecule type" value="Genomic_DNA"/>
</dbReference>
<evidence type="ECO:0000313" key="2">
    <source>
        <dbReference type="Proteomes" id="UP000216207"/>
    </source>
</evidence>